<dbReference type="InterPro" id="IPR036938">
    <property type="entry name" value="PAP2/HPO_sf"/>
</dbReference>
<keyword evidence="3 6" id="KW-0812">Transmembrane</keyword>
<dbReference type="Pfam" id="PF12697">
    <property type="entry name" value="Abhydrolase_6"/>
    <property type="match status" value="1"/>
</dbReference>
<dbReference type="InterPro" id="IPR000326">
    <property type="entry name" value="PAP2/HPO"/>
</dbReference>
<reference evidence="8 9" key="2">
    <citation type="journal article" date="2021" name="Curr. Genet.">
        <title>Genetic response to nitrogen starvation in the aggressive Eucalyptus foliar pathogen Teratosphaeria destructans.</title>
        <authorList>
            <person name="Havenga M."/>
            <person name="Wingfield B.D."/>
            <person name="Wingfield M.J."/>
            <person name="Dreyer L.L."/>
            <person name="Roets F."/>
            <person name="Aylward J."/>
        </authorList>
    </citation>
    <scope>NUCLEOTIDE SEQUENCE [LARGE SCALE GENOMIC DNA]</scope>
    <source>
        <strain evidence="8">CMW44962</strain>
    </source>
</reference>
<dbReference type="EMBL" id="RIBY02000890">
    <property type="protein sequence ID" value="KAH9836000.1"/>
    <property type="molecule type" value="Genomic_DNA"/>
</dbReference>
<keyword evidence="8" id="KW-0378">Hydrolase</keyword>
<comment type="subcellular location">
    <subcellularLocation>
        <location evidence="1">Membrane</location>
        <topology evidence="1">Multi-pass membrane protein</topology>
    </subcellularLocation>
</comment>
<gene>
    <name evidence="8" type="ORF">Tdes44962_MAKER01919</name>
</gene>
<keyword evidence="5 6" id="KW-0472">Membrane</keyword>
<dbReference type="GO" id="GO:0046839">
    <property type="term" value="P:phospholipid dephosphorylation"/>
    <property type="evidence" value="ECO:0007669"/>
    <property type="project" value="TreeGrafter"/>
</dbReference>
<evidence type="ECO:0000313" key="8">
    <source>
        <dbReference type="EMBL" id="KAH9836000.1"/>
    </source>
</evidence>
<dbReference type="InterPro" id="IPR029058">
    <property type="entry name" value="AB_hydrolase_fold"/>
</dbReference>
<keyword evidence="4 6" id="KW-1133">Transmembrane helix</keyword>
<evidence type="ECO:0000256" key="4">
    <source>
        <dbReference type="ARBA" id="ARBA00022989"/>
    </source>
</evidence>
<dbReference type="Proteomes" id="UP001138500">
    <property type="component" value="Unassembled WGS sequence"/>
</dbReference>
<dbReference type="PANTHER" id="PTHR10165:SF84">
    <property type="entry name" value="PHOSPHATIDIC ACID PHOSPHATASE BETA"/>
    <property type="match status" value="1"/>
</dbReference>
<dbReference type="Gene3D" id="1.20.144.10">
    <property type="entry name" value="Phosphatidic acid phosphatase type 2/haloperoxidase"/>
    <property type="match status" value="1"/>
</dbReference>
<feature type="transmembrane region" description="Helical" evidence="6">
    <location>
        <begin position="615"/>
        <end position="634"/>
    </location>
</feature>
<dbReference type="GO" id="GO:0008195">
    <property type="term" value="F:phosphatidate phosphatase activity"/>
    <property type="evidence" value="ECO:0007669"/>
    <property type="project" value="TreeGrafter"/>
</dbReference>
<organism evidence="8 9">
    <name type="scientific">Teratosphaeria destructans</name>
    <dbReference type="NCBI Taxonomy" id="418781"/>
    <lineage>
        <taxon>Eukaryota</taxon>
        <taxon>Fungi</taxon>
        <taxon>Dikarya</taxon>
        <taxon>Ascomycota</taxon>
        <taxon>Pezizomycotina</taxon>
        <taxon>Dothideomycetes</taxon>
        <taxon>Dothideomycetidae</taxon>
        <taxon>Mycosphaerellales</taxon>
        <taxon>Teratosphaeriaceae</taxon>
        <taxon>Teratosphaeria</taxon>
    </lineage>
</organism>
<accession>A0A9W7SW38</accession>
<comment type="similarity">
    <text evidence="2">Belongs to the PA-phosphatase related phosphoesterase family.</text>
</comment>
<evidence type="ECO:0000256" key="1">
    <source>
        <dbReference type="ARBA" id="ARBA00004141"/>
    </source>
</evidence>
<comment type="caution">
    <text evidence="8">The sequence shown here is derived from an EMBL/GenBank/DDBJ whole genome shotgun (WGS) entry which is preliminary data.</text>
</comment>
<feature type="transmembrane region" description="Helical" evidence="6">
    <location>
        <begin position="453"/>
        <end position="474"/>
    </location>
</feature>
<feature type="transmembrane region" description="Helical" evidence="6">
    <location>
        <begin position="591"/>
        <end position="609"/>
    </location>
</feature>
<feature type="transmembrane region" description="Helical" evidence="6">
    <location>
        <begin position="562"/>
        <end position="579"/>
    </location>
</feature>
<dbReference type="GO" id="GO:0006644">
    <property type="term" value="P:phospholipid metabolic process"/>
    <property type="evidence" value="ECO:0007669"/>
    <property type="project" value="InterPro"/>
</dbReference>
<evidence type="ECO:0000259" key="7">
    <source>
        <dbReference type="SMART" id="SM00014"/>
    </source>
</evidence>
<keyword evidence="9" id="KW-1185">Reference proteome</keyword>
<dbReference type="SUPFAM" id="SSF53474">
    <property type="entry name" value="alpha/beta-Hydrolases"/>
    <property type="match status" value="1"/>
</dbReference>
<feature type="transmembrane region" description="Helical" evidence="6">
    <location>
        <begin position="400"/>
        <end position="419"/>
    </location>
</feature>
<feature type="domain" description="Phosphatidic acid phosphatase type 2/haloperoxidase" evidence="7">
    <location>
        <begin position="484"/>
        <end position="634"/>
    </location>
</feature>
<dbReference type="CDD" id="cd03390">
    <property type="entry name" value="PAP2_containing_1_like"/>
    <property type="match status" value="1"/>
</dbReference>
<sequence length="651" mass="72550">MPLAMEMPLQHALLSDGWTIKYELYEPNVHTSSCLGTTQTTLVFIHGTPWSCKVFVPMAEAILAACHCRILLYDLAGYGQSQAFETSATQIDEAGFVGDTSVKTQAKAFAALLERLSLDGKASGSVRPVVIAHDIAGTIALRAHLVHGSEFSSLVLLDTNTVLPWGDGMYQLIRSEPQVFIQLPLPIFEAVVRAMIRSAMQRSDQAWEDTMAEPWIGSKNAQRSFVRQIAQANDADVAEMLDQDMYENVRCDVKIIWGAQDQWIRREKMERLARLLGDRSKSFVVVPNAGHLVMLDQPERVVTEIVAWLTQQYLVFPPEQSLRLRRFCDETEFLNGIGQFKYLTPRCTCISSATALAPLNLTSNVPLTFDFGDWRCDIGLEAAMRANTIRRAAQWLRSEALNILTLLVFAAVSLGTFLAPPTPKLRFTIFGPHGDLISPQYAYAFREPTMPTWANGLTAALAPIPIMLIAQFWYRSWRDFSNGVMGLLLAVLGACTFQIIVKIVIGGLRPHFFDVCQPSVVFPAAAHDGSGWRGLTYDHTICTEQPRLVKDAMMSFPSGHTAAAYASMLYLTLYLLSHLKPFSGRGRDWRLVLTLLPMLGALLIGESLIRDNVHHVRDVYFGAMLGVMWASAAYQMRFESIADHQTNDVPK</sequence>
<evidence type="ECO:0000256" key="2">
    <source>
        <dbReference type="ARBA" id="ARBA00008816"/>
    </source>
</evidence>
<dbReference type="AlphaFoldDB" id="A0A9W7SW38"/>
<evidence type="ECO:0000256" key="5">
    <source>
        <dbReference type="ARBA" id="ARBA00023136"/>
    </source>
</evidence>
<evidence type="ECO:0000256" key="6">
    <source>
        <dbReference type="SAM" id="Phobius"/>
    </source>
</evidence>
<dbReference type="InterPro" id="IPR000073">
    <property type="entry name" value="AB_hydrolase_1"/>
</dbReference>
<dbReference type="InterPro" id="IPR043216">
    <property type="entry name" value="PAP-like"/>
</dbReference>
<feature type="transmembrane region" description="Helical" evidence="6">
    <location>
        <begin position="486"/>
        <end position="505"/>
    </location>
</feature>
<dbReference type="SMART" id="SM00014">
    <property type="entry name" value="acidPPc"/>
    <property type="match status" value="1"/>
</dbReference>
<dbReference type="Gene3D" id="3.40.50.1820">
    <property type="entry name" value="alpha/beta hydrolase"/>
    <property type="match status" value="1"/>
</dbReference>
<dbReference type="OrthoDB" id="10030083at2759"/>
<dbReference type="PANTHER" id="PTHR10165">
    <property type="entry name" value="LIPID PHOSPHATE PHOSPHATASE"/>
    <property type="match status" value="1"/>
</dbReference>
<dbReference type="SUPFAM" id="SSF48317">
    <property type="entry name" value="Acid phosphatase/Vanadium-dependent haloperoxidase"/>
    <property type="match status" value="1"/>
</dbReference>
<reference evidence="8 9" key="1">
    <citation type="journal article" date="2018" name="IMA Fungus">
        <title>IMA Genome-F 10: Nine draft genome sequences of Claviceps purpurea s.lat., including C. arundinis, C. humidiphila, and C. cf. spartinae, pseudomolecules for the pitch canker pathogen Fusarium circinatum, draft genome of Davidsoniella eucalypti, Grosmannia galeiformis, Quambalaria eucalypti, and Teratosphaeria destructans.</title>
        <authorList>
            <person name="Wingfield B.D."/>
            <person name="Liu M."/>
            <person name="Nguyen H.D."/>
            <person name="Lane F.A."/>
            <person name="Morgan S.W."/>
            <person name="De Vos L."/>
            <person name="Wilken P.M."/>
            <person name="Duong T.A."/>
            <person name="Aylward J."/>
            <person name="Coetzee M.P."/>
            <person name="Dadej K."/>
            <person name="De Beer Z.W."/>
            <person name="Findlay W."/>
            <person name="Havenga M."/>
            <person name="Kolarik M."/>
            <person name="Menzies J.G."/>
            <person name="Naidoo K."/>
            <person name="Pochopski O."/>
            <person name="Shoukouhi P."/>
            <person name="Santana Q.C."/>
            <person name="Seifert K.A."/>
            <person name="Soal N."/>
            <person name="Steenkamp E.T."/>
            <person name="Tatham C.T."/>
            <person name="van der Nest M.A."/>
            <person name="Wingfield M.J."/>
        </authorList>
    </citation>
    <scope>NUCLEOTIDE SEQUENCE [LARGE SCALE GENOMIC DNA]</scope>
    <source>
        <strain evidence="8">CMW44962</strain>
    </source>
</reference>
<proteinExistence type="inferred from homology"/>
<evidence type="ECO:0000256" key="3">
    <source>
        <dbReference type="ARBA" id="ARBA00022692"/>
    </source>
</evidence>
<protein>
    <submittedName>
        <fullName evidence="8">Alpha/beta hydrolase family</fullName>
    </submittedName>
</protein>
<evidence type="ECO:0000313" key="9">
    <source>
        <dbReference type="Proteomes" id="UP001138500"/>
    </source>
</evidence>
<dbReference type="GO" id="GO:0016020">
    <property type="term" value="C:membrane"/>
    <property type="evidence" value="ECO:0007669"/>
    <property type="project" value="UniProtKB-SubCell"/>
</dbReference>
<dbReference type="Pfam" id="PF01569">
    <property type="entry name" value="PAP2"/>
    <property type="match status" value="1"/>
</dbReference>
<name>A0A9W7SW38_9PEZI</name>